<feature type="region of interest" description="Disordered" evidence="2">
    <location>
        <begin position="561"/>
        <end position="635"/>
    </location>
</feature>
<feature type="compositionally biased region" description="Basic and acidic residues" evidence="2">
    <location>
        <begin position="497"/>
        <end position="506"/>
    </location>
</feature>
<feature type="region of interest" description="Disordered" evidence="2">
    <location>
        <begin position="1"/>
        <end position="75"/>
    </location>
</feature>
<accession>A0A0M9VXN6</accession>
<feature type="region of interest" description="Disordered" evidence="2">
    <location>
        <begin position="468"/>
        <end position="510"/>
    </location>
</feature>
<feature type="compositionally biased region" description="Basic and acidic residues" evidence="2">
    <location>
        <begin position="1"/>
        <end position="10"/>
    </location>
</feature>
<dbReference type="AlphaFoldDB" id="A0A0M9VXN6"/>
<keyword evidence="4" id="KW-1185">Reference proteome</keyword>
<dbReference type="Proteomes" id="UP000053831">
    <property type="component" value="Unassembled WGS sequence"/>
</dbReference>
<name>A0A0M9VXN6_ESCWE</name>
<feature type="compositionally biased region" description="Low complexity" evidence="2">
    <location>
        <begin position="468"/>
        <end position="477"/>
    </location>
</feature>
<evidence type="ECO:0000313" key="4">
    <source>
        <dbReference type="Proteomes" id="UP000053831"/>
    </source>
</evidence>
<evidence type="ECO:0000256" key="2">
    <source>
        <dbReference type="SAM" id="MobiDB-lite"/>
    </source>
</evidence>
<comment type="caution">
    <text evidence="3">The sequence shown here is derived from an EMBL/GenBank/DDBJ whole genome shotgun (WGS) entry which is preliminary data.</text>
</comment>
<dbReference type="EMBL" id="LGSR01000001">
    <property type="protein sequence ID" value="KOS23399.1"/>
    <property type="molecule type" value="Genomic_DNA"/>
</dbReference>
<evidence type="ECO:0008006" key="5">
    <source>
        <dbReference type="Google" id="ProtNLM"/>
    </source>
</evidence>
<organism evidence="3 4">
    <name type="scientific">Escovopsis weberi</name>
    <dbReference type="NCBI Taxonomy" id="150374"/>
    <lineage>
        <taxon>Eukaryota</taxon>
        <taxon>Fungi</taxon>
        <taxon>Dikarya</taxon>
        <taxon>Ascomycota</taxon>
        <taxon>Pezizomycotina</taxon>
        <taxon>Sordariomycetes</taxon>
        <taxon>Hypocreomycetidae</taxon>
        <taxon>Hypocreales</taxon>
        <taxon>Hypocreaceae</taxon>
        <taxon>Escovopsis</taxon>
    </lineage>
</organism>
<feature type="coiled-coil region" evidence="1">
    <location>
        <begin position="297"/>
        <end position="324"/>
    </location>
</feature>
<keyword evidence="1" id="KW-0175">Coiled coil</keyword>
<gene>
    <name evidence="3" type="ORF">ESCO_006627</name>
</gene>
<evidence type="ECO:0000313" key="3">
    <source>
        <dbReference type="EMBL" id="KOS23399.1"/>
    </source>
</evidence>
<dbReference type="OrthoDB" id="5342758at2759"/>
<dbReference type="STRING" id="150374.A0A0M9VXN6"/>
<sequence>MDRLSPRPEDASSGPSDDLPRAWIDEHDDDYLEAASSRRSPPPPSRRGKHRLSGSPSLEKKPWTMFSGPPPPISASMVIRKNNGRRAQSESLGRDRNALQSPVRGIAPLVGSVLFEARPETGVNPRPDSRWRGFRRQERALEQEVQQLLDYQAAALVSGSGGGGGGGGDAMAADADVRSDGSITPTGTLYSTQSSRHCMTGSLYVPTRATANGNVIPVRQPTKARPLGLRATRAGLHKSIMAMARLKQEESAYLEAALAQRKDALEYLGNLGTRKADIDAELRGLDQGHEEPLAQELRELAEKQGTLDREIQRLEETLAAMRSRRRWLGDRMDSIRNKREAGLSGYRGALKEVDAEVAALMRRPPVQPLDPDILNLPGPAGPRDEAPASSGGAEFMQLHPERRTLEMARSWWEHEAAALETRRLRADADRQALEEGGVVWDLVMHLVSDFESSLRQVMQLPAAAAATAPSSSSFSPSSSPPPLPAPSSSTLIKKTKEKMPSQEETIRNQLPQMRNVLEELERHISLAQEKRWNLLICAIGAESEAFREAYDMLEAFVGLSEGGPGQPGASPPAAPGSRAAEAEAEADETDSEVPQDLLGAPPSDSSRERSVPLPRSGSESENEVPLEFLAEHVPQ</sequence>
<reference evidence="3 4" key="1">
    <citation type="submission" date="2015-07" db="EMBL/GenBank/DDBJ databases">
        <title>The genome of the fungus Escovopsis weberi, a specialized disease agent of ant agriculture.</title>
        <authorList>
            <person name="de Man T.J."/>
            <person name="Stajich J.E."/>
            <person name="Kubicek C.P."/>
            <person name="Chenthamara K."/>
            <person name="Atanasova L."/>
            <person name="Druzhinina I.S."/>
            <person name="Birnbaum S."/>
            <person name="Barribeau S.M."/>
            <person name="Teiling C."/>
            <person name="Suen G."/>
            <person name="Currie C."/>
            <person name="Gerardo N.M."/>
        </authorList>
    </citation>
    <scope>NUCLEOTIDE SEQUENCE [LARGE SCALE GENOMIC DNA]</scope>
</reference>
<protein>
    <recommendedName>
        <fullName evidence="5">Autophagy-related protein 28</fullName>
    </recommendedName>
</protein>
<proteinExistence type="predicted"/>
<feature type="compositionally biased region" description="Acidic residues" evidence="2">
    <location>
        <begin position="582"/>
        <end position="593"/>
    </location>
</feature>
<evidence type="ECO:0000256" key="1">
    <source>
        <dbReference type="SAM" id="Coils"/>
    </source>
</evidence>